<accession>A0A2T8HFQ0</accession>
<dbReference type="GO" id="GO:0016987">
    <property type="term" value="F:sigma factor activity"/>
    <property type="evidence" value="ECO:0007669"/>
    <property type="project" value="UniProtKB-KW"/>
</dbReference>
<keyword evidence="8" id="KW-1185">Reference proteome</keyword>
<dbReference type="GO" id="GO:0003677">
    <property type="term" value="F:DNA binding"/>
    <property type="evidence" value="ECO:0007669"/>
    <property type="project" value="InterPro"/>
</dbReference>
<dbReference type="PANTHER" id="PTHR43133">
    <property type="entry name" value="RNA POLYMERASE ECF-TYPE SIGMA FACTO"/>
    <property type="match status" value="1"/>
</dbReference>
<dbReference type="NCBIfam" id="TIGR02937">
    <property type="entry name" value="sigma70-ECF"/>
    <property type="match status" value="1"/>
</dbReference>
<dbReference type="Proteomes" id="UP000245627">
    <property type="component" value="Unassembled WGS sequence"/>
</dbReference>
<proteinExistence type="inferred from homology"/>
<dbReference type="PANTHER" id="PTHR43133:SF46">
    <property type="entry name" value="RNA POLYMERASE SIGMA-70 FACTOR ECF SUBFAMILY"/>
    <property type="match status" value="1"/>
</dbReference>
<evidence type="ECO:0000256" key="1">
    <source>
        <dbReference type="ARBA" id="ARBA00010641"/>
    </source>
</evidence>
<evidence type="ECO:0000259" key="6">
    <source>
        <dbReference type="Pfam" id="PF08281"/>
    </source>
</evidence>
<dbReference type="InterPro" id="IPR007627">
    <property type="entry name" value="RNA_pol_sigma70_r2"/>
</dbReference>
<dbReference type="InterPro" id="IPR013325">
    <property type="entry name" value="RNA_pol_sigma_r2"/>
</dbReference>
<feature type="domain" description="RNA polymerase sigma factor 70 region 4 type 2" evidence="6">
    <location>
        <begin position="111"/>
        <end position="152"/>
    </location>
</feature>
<evidence type="ECO:0000256" key="2">
    <source>
        <dbReference type="ARBA" id="ARBA00023015"/>
    </source>
</evidence>
<dbReference type="Gene3D" id="1.10.1740.10">
    <property type="match status" value="1"/>
</dbReference>
<comment type="caution">
    <text evidence="7">The sequence shown here is derived from an EMBL/GenBank/DDBJ whole genome shotgun (WGS) entry which is preliminary data.</text>
</comment>
<dbReference type="SUPFAM" id="SSF88946">
    <property type="entry name" value="Sigma2 domain of RNA polymerase sigma factors"/>
    <property type="match status" value="1"/>
</dbReference>
<feature type="domain" description="RNA polymerase sigma-70 region 2" evidence="5">
    <location>
        <begin position="16"/>
        <end position="78"/>
    </location>
</feature>
<comment type="similarity">
    <text evidence="1">Belongs to the sigma-70 factor family. ECF subfamily.</text>
</comment>
<keyword evidence="4" id="KW-0804">Transcription</keyword>
<gene>
    <name evidence="7" type="ORF">DC487_14380</name>
</gene>
<evidence type="ECO:0000256" key="4">
    <source>
        <dbReference type="ARBA" id="ARBA00023163"/>
    </source>
</evidence>
<dbReference type="Pfam" id="PF04542">
    <property type="entry name" value="Sigma70_r2"/>
    <property type="match status" value="1"/>
</dbReference>
<keyword evidence="2" id="KW-0805">Transcription regulation</keyword>
<dbReference type="OrthoDB" id="665113at2"/>
<dbReference type="GO" id="GO:0006352">
    <property type="term" value="P:DNA-templated transcription initiation"/>
    <property type="evidence" value="ECO:0007669"/>
    <property type="project" value="InterPro"/>
</dbReference>
<dbReference type="AlphaFoldDB" id="A0A2T8HFQ0"/>
<evidence type="ECO:0000256" key="3">
    <source>
        <dbReference type="ARBA" id="ARBA00023082"/>
    </source>
</evidence>
<keyword evidence="3" id="KW-0731">Sigma factor</keyword>
<name>A0A2T8HFQ0_9SPHI</name>
<protein>
    <recommendedName>
        <fullName evidence="9">Sigma-70 family RNA polymerase sigma factor</fullName>
    </recommendedName>
</protein>
<evidence type="ECO:0000313" key="7">
    <source>
        <dbReference type="EMBL" id="PVH24269.1"/>
    </source>
</evidence>
<evidence type="ECO:0000259" key="5">
    <source>
        <dbReference type="Pfam" id="PF04542"/>
    </source>
</evidence>
<dbReference type="InterPro" id="IPR013324">
    <property type="entry name" value="RNA_pol_sigma_r3/r4-like"/>
</dbReference>
<dbReference type="Pfam" id="PF08281">
    <property type="entry name" value="Sigma70_r4_2"/>
    <property type="match status" value="1"/>
</dbReference>
<dbReference type="InterPro" id="IPR013249">
    <property type="entry name" value="RNA_pol_sigma70_r4_t2"/>
</dbReference>
<dbReference type="SUPFAM" id="SSF88659">
    <property type="entry name" value="Sigma3 and sigma4 domains of RNA polymerase sigma factors"/>
    <property type="match status" value="1"/>
</dbReference>
<organism evidence="7 8">
    <name type="scientific">Sphingobacterium corticibacter</name>
    <dbReference type="NCBI Taxonomy" id="2171749"/>
    <lineage>
        <taxon>Bacteria</taxon>
        <taxon>Pseudomonadati</taxon>
        <taxon>Bacteroidota</taxon>
        <taxon>Sphingobacteriia</taxon>
        <taxon>Sphingobacteriales</taxon>
        <taxon>Sphingobacteriaceae</taxon>
        <taxon>Sphingobacterium</taxon>
    </lineage>
</organism>
<dbReference type="InterPro" id="IPR039425">
    <property type="entry name" value="RNA_pol_sigma-70-like"/>
</dbReference>
<dbReference type="RefSeq" id="WP_116776667.1">
    <property type="nucleotide sequence ID" value="NZ_QDKG01000006.1"/>
</dbReference>
<dbReference type="EMBL" id="QDKG01000006">
    <property type="protein sequence ID" value="PVH24269.1"/>
    <property type="molecule type" value="Genomic_DNA"/>
</dbReference>
<dbReference type="InterPro" id="IPR014284">
    <property type="entry name" value="RNA_pol_sigma-70_dom"/>
</dbReference>
<dbReference type="Gene3D" id="1.10.10.10">
    <property type="entry name" value="Winged helix-like DNA-binding domain superfamily/Winged helix DNA-binding domain"/>
    <property type="match status" value="1"/>
</dbReference>
<evidence type="ECO:0008006" key="9">
    <source>
        <dbReference type="Google" id="ProtNLM"/>
    </source>
</evidence>
<dbReference type="InterPro" id="IPR036388">
    <property type="entry name" value="WH-like_DNA-bd_sf"/>
</dbReference>
<reference evidence="7 8" key="1">
    <citation type="submission" date="2018-04" db="EMBL/GenBank/DDBJ databases">
        <title>Sphingobacterium cortibacter sp. nov.</title>
        <authorList>
            <person name="Li Y."/>
        </authorList>
    </citation>
    <scope>NUCLEOTIDE SEQUENCE [LARGE SCALE GENOMIC DNA]</scope>
    <source>
        <strain evidence="7 8">2c-3</strain>
    </source>
</reference>
<evidence type="ECO:0000313" key="8">
    <source>
        <dbReference type="Proteomes" id="UP000245627"/>
    </source>
</evidence>
<sequence length="170" mass="19950">MSEIDSSAFREIYDVYWHKVYKYASRILADSELAQDVVQQVFVSLWERRAHLDLNNVEAYLIRAIKFACLATLRKQQKQRSLDEKDYLWSASSHATDEYSLGKDLARHLNKILATLSKDEEYIFRMRFEDGLDNRTIAANLMLSEKTIRNKLCTTLGFVRRKLKSYGLKD</sequence>